<dbReference type="InterPro" id="IPR036770">
    <property type="entry name" value="Ankyrin_rpt-contain_sf"/>
</dbReference>
<evidence type="ECO:0000313" key="5">
    <source>
        <dbReference type="Proteomes" id="UP001174909"/>
    </source>
</evidence>
<organism evidence="4 5">
    <name type="scientific">Geodia barretti</name>
    <name type="common">Barrett's horny sponge</name>
    <dbReference type="NCBI Taxonomy" id="519541"/>
    <lineage>
        <taxon>Eukaryota</taxon>
        <taxon>Metazoa</taxon>
        <taxon>Porifera</taxon>
        <taxon>Demospongiae</taxon>
        <taxon>Heteroscleromorpha</taxon>
        <taxon>Tetractinellida</taxon>
        <taxon>Astrophorina</taxon>
        <taxon>Geodiidae</taxon>
        <taxon>Geodia</taxon>
    </lineage>
</organism>
<dbReference type="AlphaFoldDB" id="A0AA35S0E6"/>
<keyword evidence="1" id="KW-0677">Repeat</keyword>
<protein>
    <submittedName>
        <fullName evidence="4">Ankyrin repeat protein MM_0045</fullName>
    </submittedName>
</protein>
<evidence type="ECO:0000256" key="2">
    <source>
        <dbReference type="ARBA" id="ARBA00023043"/>
    </source>
</evidence>
<comment type="caution">
    <text evidence="4">The sequence shown here is derived from an EMBL/GenBank/DDBJ whole genome shotgun (WGS) entry which is preliminary data.</text>
</comment>
<dbReference type="EMBL" id="CASHTH010001870">
    <property type="protein sequence ID" value="CAI8021140.1"/>
    <property type="molecule type" value="Genomic_DNA"/>
</dbReference>
<dbReference type="SMART" id="SM00248">
    <property type="entry name" value="ANK"/>
    <property type="match status" value="5"/>
</dbReference>
<dbReference type="PANTHER" id="PTHR24173">
    <property type="entry name" value="ANKYRIN REPEAT CONTAINING"/>
    <property type="match status" value="1"/>
</dbReference>
<dbReference type="SUPFAM" id="SSF48403">
    <property type="entry name" value="Ankyrin repeat"/>
    <property type="match status" value="1"/>
</dbReference>
<dbReference type="Gene3D" id="1.25.40.20">
    <property type="entry name" value="Ankyrin repeat-containing domain"/>
    <property type="match status" value="2"/>
</dbReference>
<dbReference type="PANTHER" id="PTHR24173:SF74">
    <property type="entry name" value="ANKYRIN REPEAT DOMAIN-CONTAINING PROTEIN 16"/>
    <property type="match status" value="1"/>
</dbReference>
<reference evidence="4" key="1">
    <citation type="submission" date="2023-03" db="EMBL/GenBank/DDBJ databases">
        <authorList>
            <person name="Steffen K."/>
            <person name="Cardenas P."/>
        </authorList>
    </citation>
    <scope>NUCLEOTIDE SEQUENCE</scope>
</reference>
<feature type="repeat" description="ANK" evidence="3">
    <location>
        <begin position="60"/>
        <end position="92"/>
    </location>
</feature>
<proteinExistence type="predicted"/>
<sequence length="303" mass="33273">MLAAKESMTEVVSLLLEAGAKVDLQDELEDSALMLAAKYCRTDIVSLLLEAGAKIDLQNKRDSALMMAVRWGRTEVVSQLIDAGANIDLQNEDGDSAVIVATTNYNLSVLKELARAGADLNLQNQEGLTALIISSRSGRSDITEILLSGDNIALDIQITNGWSALFFAVDERDAATTELLLKAGADPHLRDYNGLTALDIAAGVPSLLRVIGVGDRHRAVRRLLRSYMRKPSKLEALPAESSQDPPQQITHLRSIPNQLTHLRSLPNPWNHLKSLPNQWTHLRSLPNQQTLMNQQSLDSLRAY</sequence>
<keyword evidence="2 3" id="KW-0040">ANK repeat</keyword>
<evidence type="ECO:0000313" key="4">
    <source>
        <dbReference type="EMBL" id="CAI8021140.1"/>
    </source>
</evidence>
<feature type="repeat" description="ANK" evidence="3">
    <location>
        <begin position="93"/>
        <end position="125"/>
    </location>
</feature>
<dbReference type="InterPro" id="IPR002110">
    <property type="entry name" value="Ankyrin_rpt"/>
</dbReference>
<evidence type="ECO:0000256" key="1">
    <source>
        <dbReference type="ARBA" id="ARBA00022737"/>
    </source>
</evidence>
<feature type="repeat" description="ANK" evidence="3">
    <location>
        <begin position="160"/>
        <end position="192"/>
    </location>
</feature>
<feature type="repeat" description="ANK" evidence="3">
    <location>
        <begin position="1"/>
        <end position="27"/>
    </location>
</feature>
<accession>A0AA35S0E6</accession>
<feature type="repeat" description="ANK" evidence="3">
    <location>
        <begin position="28"/>
        <end position="60"/>
    </location>
</feature>
<evidence type="ECO:0000256" key="3">
    <source>
        <dbReference type="PROSITE-ProRule" id="PRU00023"/>
    </source>
</evidence>
<dbReference type="Proteomes" id="UP001174909">
    <property type="component" value="Unassembled WGS sequence"/>
</dbReference>
<name>A0AA35S0E6_GEOBA</name>
<keyword evidence="5" id="KW-1185">Reference proteome</keyword>
<dbReference type="PROSITE" id="PS50088">
    <property type="entry name" value="ANK_REPEAT"/>
    <property type="match status" value="5"/>
</dbReference>
<dbReference type="PROSITE" id="PS50297">
    <property type="entry name" value="ANK_REP_REGION"/>
    <property type="match status" value="5"/>
</dbReference>
<gene>
    <name evidence="4" type="ORF">GBAR_LOCUS12571</name>
</gene>
<dbReference type="Pfam" id="PF12796">
    <property type="entry name" value="Ank_2"/>
    <property type="match status" value="2"/>
</dbReference>